<dbReference type="InterPro" id="IPR052345">
    <property type="entry name" value="Rad_response_metalloprotease"/>
</dbReference>
<dbReference type="PANTHER" id="PTHR43236">
    <property type="entry name" value="ANTITOXIN HIGA1"/>
    <property type="match status" value="1"/>
</dbReference>
<evidence type="ECO:0000313" key="3">
    <source>
        <dbReference type="Proteomes" id="UP001198182"/>
    </source>
</evidence>
<organism evidence="2 3">
    <name type="scientific">Hominifimenecus microfluidus</name>
    <dbReference type="NCBI Taxonomy" id="2885348"/>
    <lineage>
        <taxon>Bacteria</taxon>
        <taxon>Bacillati</taxon>
        <taxon>Bacillota</taxon>
        <taxon>Clostridia</taxon>
        <taxon>Lachnospirales</taxon>
        <taxon>Lachnospiraceae</taxon>
        <taxon>Hominifimenecus</taxon>
    </lineage>
</organism>
<feature type="domain" description="IrrE N-terminal-like" evidence="1">
    <location>
        <begin position="70"/>
        <end position="164"/>
    </location>
</feature>
<keyword evidence="3" id="KW-1185">Reference proteome</keyword>
<dbReference type="AlphaFoldDB" id="A0AAE3JGV3"/>
<dbReference type="EMBL" id="JAJEQR010000056">
    <property type="protein sequence ID" value="MCC2232237.1"/>
    <property type="molecule type" value="Genomic_DNA"/>
</dbReference>
<gene>
    <name evidence="2" type="ORF">LKD81_14760</name>
</gene>
<protein>
    <submittedName>
        <fullName evidence="2">ImmA/IrrE family metallo-endopeptidase</fullName>
    </submittedName>
</protein>
<dbReference type="Gene3D" id="1.10.10.2910">
    <property type="match status" value="1"/>
</dbReference>
<dbReference type="Pfam" id="PF06114">
    <property type="entry name" value="Peptidase_M78"/>
    <property type="match status" value="1"/>
</dbReference>
<dbReference type="RefSeq" id="WP_308454673.1">
    <property type="nucleotide sequence ID" value="NZ_JAJEQR010000056.1"/>
</dbReference>
<dbReference type="Proteomes" id="UP001198182">
    <property type="component" value="Unassembled WGS sequence"/>
</dbReference>
<dbReference type="InterPro" id="IPR010359">
    <property type="entry name" value="IrrE_HExxH"/>
</dbReference>
<sequence>MPNSKKPDFSRAYSKANEILVKSSAIQTFPLSPKDLVKEQTPIVCRSFKKARKYGVDITAFGSESAIIMSFQGKKIIFYDETKPDTHNRFSILHELGHEINGHDFSKKDEDTYHRYEVETNYFAAQLLMPEQILRECQNRGARINRFFLQTNFGVSAQAADKRIETLARTNVEWRSRAEKEFDDIILIKYADFLNRICLIRNTYNFEDEYIRQQERNSWF</sequence>
<reference evidence="2" key="1">
    <citation type="submission" date="2021-10" db="EMBL/GenBank/DDBJ databases">
        <title>Anaerobic single-cell dispensing facilitates the cultivation of human gut bacteria.</title>
        <authorList>
            <person name="Afrizal A."/>
        </authorList>
    </citation>
    <scope>NUCLEOTIDE SEQUENCE</scope>
    <source>
        <strain evidence="2">CLA-AA-H215</strain>
    </source>
</reference>
<proteinExistence type="predicted"/>
<comment type="caution">
    <text evidence="2">The sequence shown here is derived from an EMBL/GenBank/DDBJ whole genome shotgun (WGS) entry which is preliminary data.</text>
</comment>
<accession>A0AAE3JGV3</accession>
<evidence type="ECO:0000259" key="1">
    <source>
        <dbReference type="Pfam" id="PF06114"/>
    </source>
</evidence>
<evidence type="ECO:0000313" key="2">
    <source>
        <dbReference type="EMBL" id="MCC2232237.1"/>
    </source>
</evidence>
<dbReference type="PANTHER" id="PTHR43236:SF2">
    <property type="entry name" value="BLL0069 PROTEIN"/>
    <property type="match status" value="1"/>
</dbReference>
<name>A0AAE3JGV3_9FIRM</name>